<accession>A0A2Z6NB32</accession>
<proteinExistence type="predicted"/>
<organism evidence="1 2">
    <name type="scientific">Trifolium subterraneum</name>
    <name type="common">Subterranean clover</name>
    <dbReference type="NCBI Taxonomy" id="3900"/>
    <lineage>
        <taxon>Eukaryota</taxon>
        <taxon>Viridiplantae</taxon>
        <taxon>Streptophyta</taxon>
        <taxon>Embryophyta</taxon>
        <taxon>Tracheophyta</taxon>
        <taxon>Spermatophyta</taxon>
        <taxon>Magnoliopsida</taxon>
        <taxon>eudicotyledons</taxon>
        <taxon>Gunneridae</taxon>
        <taxon>Pentapetalae</taxon>
        <taxon>rosids</taxon>
        <taxon>fabids</taxon>
        <taxon>Fabales</taxon>
        <taxon>Fabaceae</taxon>
        <taxon>Papilionoideae</taxon>
        <taxon>50 kb inversion clade</taxon>
        <taxon>NPAAA clade</taxon>
        <taxon>Hologalegina</taxon>
        <taxon>IRL clade</taxon>
        <taxon>Trifolieae</taxon>
        <taxon>Trifolium</taxon>
    </lineage>
</organism>
<sequence length="59" mass="6938">MHVSQVKTSNLHFPEVSSSGQKERFAWMAQRFAWMVQLFHPCRDDDPTSCFTDIIDIHQ</sequence>
<evidence type="ECO:0000313" key="2">
    <source>
        <dbReference type="Proteomes" id="UP000242715"/>
    </source>
</evidence>
<reference evidence="2" key="1">
    <citation type="journal article" date="2017" name="Front. Plant Sci.">
        <title>Climate Clever Clovers: New Paradigm to Reduce the Environmental Footprint of Ruminants by Breeding Low Methanogenic Forages Utilizing Haplotype Variation.</title>
        <authorList>
            <person name="Kaur P."/>
            <person name="Appels R."/>
            <person name="Bayer P.E."/>
            <person name="Keeble-Gagnere G."/>
            <person name="Wang J."/>
            <person name="Hirakawa H."/>
            <person name="Shirasawa K."/>
            <person name="Vercoe P."/>
            <person name="Stefanova K."/>
            <person name="Durmic Z."/>
            <person name="Nichols P."/>
            <person name="Revell C."/>
            <person name="Isobe S.N."/>
            <person name="Edwards D."/>
            <person name="Erskine W."/>
        </authorList>
    </citation>
    <scope>NUCLEOTIDE SEQUENCE [LARGE SCALE GENOMIC DNA]</scope>
    <source>
        <strain evidence="2">cv. Daliak</strain>
    </source>
</reference>
<dbReference type="EMBL" id="DF973754">
    <property type="protein sequence ID" value="GAU39303.1"/>
    <property type="molecule type" value="Genomic_DNA"/>
</dbReference>
<name>A0A2Z6NB32_TRISU</name>
<dbReference type="AlphaFoldDB" id="A0A2Z6NB32"/>
<dbReference type="Proteomes" id="UP000242715">
    <property type="component" value="Unassembled WGS sequence"/>
</dbReference>
<keyword evidence="2" id="KW-1185">Reference proteome</keyword>
<protein>
    <submittedName>
        <fullName evidence="1">Uncharacterized protein</fullName>
    </submittedName>
</protein>
<gene>
    <name evidence="1" type="ORF">TSUD_119080</name>
</gene>
<evidence type="ECO:0000313" key="1">
    <source>
        <dbReference type="EMBL" id="GAU39303.1"/>
    </source>
</evidence>